<keyword evidence="4" id="KW-0687">Ribonucleoprotein</keyword>
<protein>
    <submittedName>
        <fullName evidence="5">Ribosomal protein S25</fullName>
    </submittedName>
</protein>
<reference evidence="5 6" key="1">
    <citation type="submission" date="2016-05" db="EMBL/GenBank/DDBJ databases">
        <title>Nuclear genome of Blastocystis sp. subtype 1 NandII.</title>
        <authorList>
            <person name="Gentekaki E."/>
            <person name="Curtis B."/>
            <person name="Stairs C."/>
            <person name="Eme L."/>
            <person name="Herman E."/>
            <person name="Klimes V."/>
            <person name="Arias M.C."/>
            <person name="Elias M."/>
            <person name="Hilliou F."/>
            <person name="Klute M."/>
            <person name="Malik S.-B."/>
            <person name="Pightling A."/>
            <person name="Rachubinski R."/>
            <person name="Salas D."/>
            <person name="Schlacht A."/>
            <person name="Suga H."/>
            <person name="Archibald J."/>
            <person name="Ball S.G."/>
            <person name="Clark G."/>
            <person name="Dacks J."/>
            <person name="Van Der Giezen M."/>
            <person name="Tsaousis A."/>
            <person name="Roger A."/>
        </authorList>
    </citation>
    <scope>NUCLEOTIDE SEQUENCE [LARGE SCALE GENOMIC DNA]</scope>
    <source>
        <strain evidence="6">ATCC 50177 / NandII</strain>
    </source>
</reference>
<comment type="similarity">
    <text evidence="1">Belongs to the prefoldin subunit beta family.</text>
</comment>
<dbReference type="Proteomes" id="UP000078348">
    <property type="component" value="Unassembled WGS sequence"/>
</dbReference>
<keyword evidence="3 5" id="KW-0689">Ribosomal protein</keyword>
<dbReference type="STRING" id="478820.A0A196SA08"/>
<dbReference type="Gene3D" id="3.30.63.20">
    <property type="match status" value="1"/>
</dbReference>
<evidence type="ECO:0000313" key="5">
    <source>
        <dbReference type="EMBL" id="OAO12932.1"/>
    </source>
</evidence>
<accession>A0A196SA08</accession>
<dbReference type="EMBL" id="LXWW01000494">
    <property type="protein sequence ID" value="OAO12932.1"/>
    <property type="molecule type" value="Genomic_DNA"/>
</dbReference>
<evidence type="ECO:0000256" key="3">
    <source>
        <dbReference type="ARBA" id="ARBA00022980"/>
    </source>
</evidence>
<dbReference type="GO" id="GO:0006457">
    <property type="term" value="P:protein folding"/>
    <property type="evidence" value="ECO:0007669"/>
    <property type="project" value="InterPro"/>
</dbReference>
<dbReference type="SUPFAM" id="SSF46579">
    <property type="entry name" value="Prefoldin"/>
    <property type="match status" value="1"/>
</dbReference>
<proteinExistence type="inferred from homology"/>
<evidence type="ECO:0000313" key="6">
    <source>
        <dbReference type="Proteomes" id="UP000078348"/>
    </source>
</evidence>
<evidence type="ECO:0000256" key="2">
    <source>
        <dbReference type="ARBA" id="ARBA00009106"/>
    </source>
</evidence>
<dbReference type="InterPro" id="IPR009053">
    <property type="entry name" value="Prefoldin"/>
</dbReference>
<dbReference type="GO" id="GO:0016272">
    <property type="term" value="C:prefoldin complex"/>
    <property type="evidence" value="ECO:0007669"/>
    <property type="project" value="InterPro"/>
</dbReference>
<comment type="caution">
    <text evidence="5">The sequence shown here is derived from an EMBL/GenBank/DDBJ whole genome shotgun (WGS) entry which is preliminary data.</text>
</comment>
<evidence type="ECO:0000256" key="1">
    <source>
        <dbReference type="ARBA" id="ARBA00008045"/>
    </source>
</evidence>
<gene>
    <name evidence="5" type="ORF">AV274_5391</name>
</gene>
<dbReference type="Gene3D" id="1.10.287.370">
    <property type="match status" value="1"/>
</dbReference>
<dbReference type="OrthoDB" id="10263513at2759"/>
<dbReference type="GO" id="GO:0051082">
    <property type="term" value="F:unfolded protein binding"/>
    <property type="evidence" value="ECO:0007669"/>
    <property type="project" value="InterPro"/>
</dbReference>
<keyword evidence="6" id="KW-1185">Reference proteome</keyword>
<name>A0A196SA08_BLAHN</name>
<dbReference type="AlphaFoldDB" id="A0A196SA08"/>
<dbReference type="GO" id="GO:1990904">
    <property type="term" value="C:ribonucleoprotein complex"/>
    <property type="evidence" value="ECO:0007669"/>
    <property type="project" value="UniProtKB-KW"/>
</dbReference>
<evidence type="ECO:0000256" key="4">
    <source>
        <dbReference type="ARBA" id="ARBA00023274"/>
    </source>
</evidence>
<dbReference type="InterPro" id="IPR002777">
    <property type="entry name" value="PFD_beta-like"/>
</dbReference>
<organism evidence="5 6">
    <name type="scientific">Blastocystis sp. subtype 1 (strain ATCC 50177 / NandII)</name>
    <dbReference type="NCBI Taxonomy" id="478820"/>
    <lineage>
        <taxon>Eukaryota</taxon>
        <taxon>Sar</taxon>
        <taxon>Stramenopiles</taxon>
        <taxon>Bigyra</taxon>
        <taxon>Opalozoa</taxon>
        <taxon>Opalinata</taxon>
        <taxon>Blastocystidae</taxon>
        <taxon>Blastocystis</taxon>
    </lineage>
</organism>
<dbReference type="Pfam" id="PF01920">
    <property type="entry name" value="Prefoldin_2"/>
    <property type="match status" value="1"/>
</dbReference>
<dbReference type="InterPro" id="IPR004977">
    <property type="entry name" value="Ribosomal_eS25"/>
</dbReference>
<dbReference type="PANTHER" id="PTHR12850">
    <property type="entry name" value="40S RIBOSOMAL PROTEIN S25"/>
    <property type="match status" value="1"/>
</dbReference>
<dbReference type="GO" id="GO:0005840">
    <property type="term" value="C:ribosome"/>
    <property type="evidence" value="ECO:0007669"/>
    <property type="project" value="UniProtKB-KW"/>
</dbReference>
<dbReference type="Pfam" id="PF03297">
    <property type="entry name" value="Ribosomal_S25"/>
    <property type="match status" value="1"/>
</dbReference>
<sequence length="188" mass="21319">MSASNTISVPKSEYEEYQKNKAEYAATLKKINDLELSTAENKDVLDTLGGMDASRRCFRVVDTVLVERNVGEVKEALETEKQNMMVLMGQLNTRSRELEKLILGFEVVAKWNKGKVRDTVNNKVYFEKADYDKLLAEVPKMKLITVYGIVDRLKINGSCARAGIRELVKQGKIVEVSKRGHFILTRSQ</sequence>
<comment type="similarity">
    <text evidence="2">Belongs to the eukaryotic ribosomal protein eS25 family.</text>
</comment>